<proteinExistence type="predicted"/>
<reference evidence="11 12" key="2">
    <citation type="submission" date="2018-11" db="EMBL/GenBank/DDBJ databases">
        <authorList>
            <consortium name="Pathogen Informatics"/>
        </authorList>
    </citation>
    <scope>NUCLEOTIDE SEQUENCE [LARGE SCALE GENOMIC DNA]</scope>
</reference>
<dbReference type="WBParaSite" id="GPUH_0000844501-mRNA-1">
    <property type="protein sequence ID" value="GPUH_0000844501-mRNA-1"/>
    <property type="gene ID" value="GPUH_0000844501"/>
</dbReference>
<keyword evidence="6" id="KW-0472">Membrane</keyword>
<reference evidence="13" key="1">
    <citation type="submission" date="2016-06" db="UniProtKB">
        <authorList>
            <consortium name="WormBaseParasite"/>
        </authorList>
    </citation>
    <scope>IDENTIFICATION</scope>
</reference>
<feature type="region of interest" description="Disordered" evidence="9">
    <location>
        <begin position="83"/>
        <end position="106"/>
    </location>
</feature>
<evidence type="ECO:0000256" key="3">
    <source>
        <dbReference type="ARBA" id="ARBA00022692"/>
    </source>
</evidence>
<gene>
    <name evidence="11" type="ORF">GPUH_LOCUS8437</name>
</gene>
<evidence type="ECO:0000313" key="13">
    <source>
        <dbReference type="WBParaSite" id="GPUH_0000844501-mRNA-1"/>
    </source>
</evidence>
<evidence type="ECO:0000256" key="7">
    <source>
        <dbReference type="ARBA" id="ARBA00023180"/>
    </source>
</evidence>
<keyword evidence="8" id="KW-0456">Lyase</keyword>
<dbReference type="GO" id="GO:0005886">
    <property type="term" value="C:plasma membrane"/>
    <property type="evidence" value="ECO:0007669"/>
    <property type="project" value="TreeGrafter"/>
</dbReference>
<sequence length="106" mass="11463">MQSNCQANQIQMAESTAKLLMESSKYKLTKRGIVHVKGKGDVNTYWLNEHVVEILEPPTKSTAQAEKAAAAVMPDLIEALGSDTTTLSPNMSAVNSTKAPQIPVQH</sequence>
<evidence type="ECO:0000259" key="10">
    <source>
        <dbReference type="Pfam" id="PF00211"/>
    </source>
</evidence>
<organism evidence="13">
    <name type="scientific">Gongylonema pulchrum</name>
    <dbReference type="NCBI Taxonomy" id="637853"/>
    <lineage>
        <taxon>Eukaryota</taxon>
        <taxon>Metazoa</taxon>
        <taxon>Ecdysozoa</taxon>
        <taxon>Nematoda</taxon>
        <taxon>Chromadorea</taxon>
        <taxon>Rhabditida</taxon>
        <taxon>Spirurina</taxon>
        <taxon>Spiruromorpha</taxon>
        <taxon>Spiruroidea</taxon>
        <taxon>Gongylonematidae</taxon>
        <taxon>Gongylonema</taxon>
    </lineage>
</organism>
<evidence type="ECO:0000256" key="5">
    <source>
        <dbReference type="ARBA" id="ARBA00022989"/>
    </source>
</evidence>
<comment type="catalytic activity">
    <reaction evidence="1">
        <text>GTP = 3',5'-cyclic GMP + diphosphate</text>
        <dbReference type="Rhea" id="RHEA:13665"/>
        <dbReference type="ChEBI" id="CHEBI:33019"/>
        <dbReference type="ChEBI" id="CHEBI:37565"/>
        <dbReference type="ChEBI" id="CHEBI:57746"/>
        <dbReference type="EC" id="4.6.1.2"/>
    </reaction>
</comment>
<keyword evidence="12" id="KW-1185">Reference proteome</keyword>
<feature type="domain" description="Guanylate cyclase" evidence="10">
    <location>
        <begin position="1"/>
        <end position="48"/>
    </location>
</feature>
<dbReference type="InterPro" id="IPR001054">
    <property type="entry name" value="A/G_cyclase"/>
</dbReference>
<evidence type="ECO:0000313" key="12">
    <source>
        <dbReference type="Proteomes" id="UP000271098"/>
    </source>
</evidence>
<dbReference type="InterPro" id="IPR050401">
    <property type="entry name" value="Cyclic_nucleotide_synthase"/>
</dbReference>
<dbReference type="PANTHER" id="PTHR11920:SF355">
    <property type="entry name" value="RECEPTOR-TYPE GUANYLATE CYCLASE GCY-10-RELATED"/>
    <property type="match status" value="1"/>
</dbReference>
<comment type="subcellular location">
    <subcellularLocation>
        <location evidence="2">Membrane</location>
    </subcellularLocation>
</comment>
<evidence type="ECO:0000256" key="9">
    <source>
        <dbReference type="SAM" id="MobiDB-lite"/>
    </source>
</evidence>
<evidence type="ECO:0000256" key="6">
    <source>
        <dbReference type="ARBA" id="ARBA00023136"/>
    </source>
</evidence>
<protein>
    <submittedName>
        <fullName evidence="13">Guanylate cyclase domain-containing protein</fullName>
    </submittedName>
</protein>
<dbReference type="Proteomes" id="UP000271098">
    <property type="component" value="Unassembled WGS sequence"/>
</dbReference>
<evidence type="ECO:0000256" key="8">
    <source>
        <dbReference type="ARBA" id="ARBA00023239"/>
    </source>
</evidence>
<dbReference type="OrthoDB" id="1890790at2759"/>
<dbReference type="GO" id="GO:0035556">
    <property type="term" value="P:intracellular signal transduction"/>
    <property type="evidence" value="ECO:0007669"/>
    <property type="project" value="InterPro"/>
</dbReference>
<evidence type="ECO:0000256" key="4">
    <source>
        <dbReference type="ARBA" id="ARBA00022741"/>
    </source>
</evidence>
<dbReference type="GO" id="GO:0004383">
    <property type="term" value="F:guanylate cyclase activity"/>
    <property type="evidence" value="ECO:0007669"/>
    <property type="project" value="UniProtKB-EC"/>
</dbReference>
<dbReference type="EMBL" id="UYRT01024628">
    <property type="protein sequence ID" value="VDK62680.1"/>
    <property type="molecule type" value="Genomic_DNA"/>
</dbReference>
<dbReference type="Gene3D" id="3.30.70.1230">
    <property type="entry name" value="Nucleotide cyclase"/>
    <property type="match status" value="1"/>
</dbReference>
<dbReference type="AlphaFoldDB" id="A0A183DI95"/>
<feature type="compositionally biased region" description="Polar residues" evidence="9">
    <location>
        <begin position="83"/>
        <end position="99"/>
    </location>
</feature>
<dbReference type="GO" id="GO:0004016">
    <property type="term" value="F:adenylate cyclase activity"/>
    <property type="evidence" value="ECO:0007669"/>
    <property type="project" value="TreeGrafter"/>
</dbReference>
<name>A0A183DI95_9BILA</name>
<evidence type="ECO:0000256" key="1">
    <source>
        <dbReference type="ARBA" id="ARBA00001436"/>
    </source>
</evidence>
<dbReference type="InterPro" id="IPR029787">
    <property type="entry name" value="Nucleotide_cyclase"/>
</dbReference>
<dbReference type="Pfam" id="PF00211">
    <property type="entry name" value="Guanylate_cyc"/>
    <property type="match status" value="1"/>
</dbReference>
<dbReference type="GO" id="GO:0001653">
    <property type="term" value="F:peptide receptor activity"/>
    <property type="evidence" value="ECO:0007669"/>
    <property type="project" value="TreeGrafter"/>
</dbReference>
<dbReference type="SUPFAM" id="SSF55073">
    <property type="entry name" value="Nucleotide cyclase"/>
    <property type="match status" value="1"/>
</dbReference>
<keyword evidence="5" id="KW-1133">Transmembrane helix</keyword>
<evidence type="ECO:0000256" key="2">
    <source>
        <dbReference type="ARBA" id="ARBA00004370"/>
    </source>
</evidence>
<dbReference type="GO" id="GO:0007168">
    <property type="term" value="P:receptor guanylyl cyclase signaling pathway"/>
    <property type="evidence" value="ECO:0007669"/>
    <property type="project" value="TreeGrafter"/>
</dbReference>
<evidence type="ECO:0000313" key="11">
    <source>
        <dbReference type="EMBL" id="VDK62680.1"/>
    </source>
</evidence>
<dbReference type="PANTHER" id="PTHR11920">
    <property type="entry name" value="GUANYLYL CYCLASE"/>
    <property type="match status" value="1"/>
</dbReference>
<accession>A0A183DI95</accession>
<dbReference type="GO" id="GO:0000166">
    <property type="term" value="F:nucleotide binding"/>
    <property type="evidence" value="ECO:0007669"/>
    <property type="project" value="UniProtKB-KW"/>
</dbReference>
<keyword evidence="7" id="KW-0325">Glycoprotein</keyword>
<keyword evidence="4" id="KW-0547">Nucleotide-binding</keyword>
<keyword evidence="3" id="KW-0812">Transmembrane</keyword>